<keyword evidence="2" id="KW-0378">Hydrolase</keyword>
<evidence type="ECO:0000256" key="2">
    <source>
        <dbReference type="ARBA" id="ARBA00022801"/>
    </source>
</evidence>
<comment type="caution">
    <text evidence="4">The sequence shown here is derived from an EMBL/GenBank/DDBJ whole genome shotgun (WGS) entry which is preliminary data.</text>
</comment>
<dbReference type="RefSeq" id="WP_111931716.1">
    <property type="nucleotide sequence ID" value="NZ_CADFFP010000025.1"/>
</dbReference>
<dbReference type="SUPFAM" id="SSF53649">
    <property type="entry name" value="Alkaline phosphatase-like"/>
    <property type="match status" value="1"/>
</dbReference>
<accession>A0A329CHL7</accession>
<dbReference type="Pfam" id="PF00884">
    <property type="entry name" value="Sulfatase"/>
    <property type="match status" value="1"/>
</dbReference>
<evidence type="ECO:0000256" key="1">
    <source>
        <dbReference type="ARBA" id="ARBA00022723"/>
    </source>
</evidence>
<dbReference type="OrthoDB" id="9766107at2"/>
<gene>
    <name evidence="4" type="ORF">BX591_10687</name>
</gene>
<dbReference type="InterPro" id="IPR017850">
    <property type="entry name" value="Alkaline_phosphatase_core_sf"/>
</dbReference>
<dbReference type="GO" id="GO:0008484">
    <property type="term" value="F:sulfuric ester hydrolase activity"/>
    <property type="evidence" value="ECO:0007669"/>
    <property type="project" value="TreeGrafter"/>
</dbReference>
<dbReference type="EMBL" id="QLTK01000006">
    <property type="protein sequence ID" value="RAS34406.1"/>
    <property type="molecule type" value="Genomic_DNA"/>
</dbReference>
<dbReference type="InterPro" id="IPR000917">
    <property type="entry name" value="Sulfatase_N"/>
</dbReference>
<name>A0A329CHL7_9BURK</name>
<dbReference type="GO" id="GO:0005737">
    <property type="term" value="C:cytoplasm"/>
    <property type="evidence" value="ECO:0007669"/>
    <property type="project" value="TreeGrafter"/>
</dbReference>
<reference evidence="4 5" key="1">
    <citation type="submission" date="2018-06" db="EMBL/GenBank/DDBJ databases">
        <title>Genomic Encyclopedia of Type Strains, Phase III (KMG-III): the genomes of soil and plant-associated and newly described type strains.</title>
        <authorList>
            <person name="Whitman W."/>
        </authorList>
    </citation>
    <scope>NUCLEOTIDE SEQUENCE [LARGE SCALE GENOMIC DNA]</scope>
    <source>
        <strain evidence="4 5">LMG 23644</strain>
    </source>
</reference>
<dbReference type="GO" id="GO:0046872">
    <property type="term" value="F:metal ion binding"/>
    <property type="evidence" value="ECO:0007669"/>
    <property type="project" value="UniProtKB-KW"/>
</dbReference>
<evidence type="ECO:0000259" key="3">
    <source>
        <dbReference type="Pfam" id="PF00884"/>
    </source>
</evidence>
<dbReference type="Proteomes" id="UP000248918">
    <property type="component" value="Unassembled WGS sequence"/>
</dbReference>
<evidence type="ECO:0000313" key="5">
    <source>
        <dbReference type="Proteomes" id="UP000248918"/>
    </source>
</evidence>
<dbReference type="AlphaFoldDB" id="A0A329CHL7"/>
<sequence>MADTRNVLFIMCDQLRRDHLGCYGHPYLRTRHIDALASRGVRFDNAFVSSGVCGPSRMSYYTGRTMSSHGANWNRVPLSIGEMTLGEYLRLNGRSLALAGKTHVMADAHGMERLDIARQSPLGQRLSTGSFDELDRYDGHHEPGKESGYPAFLREHGYVSDKPWSDFAISVEDDSGAVRSGWKMRNVRWPARVAEAHSETAYMTHQAIRYIEQQGDEPWALHLSYVKPHWPYVAPRPYHNLYSLDQCLPLERRAAEFDNAHPVVAAYRTQEECVNFAREEVSNTVRPVYQGLIQQIDDHLGQLWETLERLGRWEDTLIVFTADHGDFLGDHWLGEKELFYDTVQRVPMIVYDPSAQADATRGSVETRFMSGIDVVPTVLDALGLPAYEERIEGRSVLPLTRNEAAGAQGWRDYVVAELDYSFRGARLALGRRADECRGWMVRDSRWKYVHWLGYRPQLFDLANDPHEYADLGADAAHAAIRERMHAKLADWYGSLKQRVTIDNPSVESKTNTHKDWGVFFGEW</sequence>
<organism evidence="4 5">
    <name type="scientific">Paraburkholderia bryophila</name>
    <dbReference type="NCBI Taxonomy" id="420952"/>
    <lineage>
        <taxon>Bacteria</taxon>
        <taxon>Pseudomonadati</taxon>
        <taxon>Pseudomonadota</taxon>
        <taxon>Betaproteobacteria</taxon>
        <taxon>Burkholderiales</taxon>
        <taxon>Burkholderiaceae</taxon>
        <taxon>Paraburkholderia</taxon>
    </lineage>
</organism>
<proteinExistence type="predicted"/>
<feature type="domain" description="Sulfatase N-terminal" evidence="3">
    <location>
        <begin position="5"/>
        <end position="383"/>
    </location>
</feature>
<dbReference type="PANTHER" id="PTHR45953">
    <property type="entry name" value="IDURONATE 2-SULFATASE"/>
    <property type="match status" value="1"/>
</dbReference>
<dbReference type="PANTHER" id="PTHR45953:SF1">
    <property type="entry name" value="IDURONATE 2-SULFATASE"/>
    <property type="match status" value="1"/>
</dbReference>
<evidence type="ECO:0000313" key="4">
    <source>
        <dbReference type="EMBL" id="RAS34406.1"/>
    </source>
</evidence>
<protein>
    <submittedName>
        <fullName evidence="4">Arylsulfatase A-like enzyme</fullName>
    </submittedName>
</protein>
<dbReference type="Gene3D" id="3.40.720.10">
    <property type="entry name" value="Alkaline Phosphatase, subunit A"/>
    <property type="match status" value="1"/>
</dbReference>
<keyword evidence="1" id="KW-0479">Metal-binding</keyword>